<name>A0A2P6U515_CHLSO</name>
<dbReference type="InterPro" id="IPR018616">
    <property type="entry name" value="GUCD1"/>
</dbReference>
<dbReference type="Pfam" id="PF03110">
    <property type="entry name" value="SBP"/>
    <property type="match status" value="1"/>
</dbReference>
<feature type="region of interest" description="Disordered" evidence="1">
    <location>
        <begin position="237"/>
        <end position="261"/>
    </location>
</feature>
<dbReference type="PROSITE" id="PS51141">
    <property type="entry name" value="ZF_SBP"/>
    <property type="match status" value="1"/>
</dbReference>
<dbReference type="Gene3D" id="4.10.1100.10">
    <property type="entry name" value="Transcription factor, SBP-box domain"/>
    <property type="match status" value="1"/>
</dbReference>
<dbReference type="AlphaFoldDB" id="A0A2P6U515"/>
<dbReference type="InterPro" id="IPR036893">
    <property type="entry name" value="SBP_sf"/>
</dbReference>
<dbReference type="SUPFAM" id="SSF103612">
    <property type="entry name" value="SBT domain"/>
    <property type="match status" value="1"/>
</dbReference>
<dbReference type="InterPro" id="IPR004333">
    <property type="entry name" value="SBP_dom"/>
</dbReference>
<dbReference type="OrthoDB" id="206796at2759"/>
<evidence type="ECO:0000313" key="3">
    <source>
        <dbReference type="EMBL" id="PRW61411.1"/>
    </source>
</evidence>
<dbReference type="Proteomes" id="UP000239899">
    <property type="component" value="Unassembled WGS sequence"/>
</dbReference>
<comment type="caution">
    <text evidence="3">The sequence shown here is derived from an EMBL/GenBank/DDBJ whole genome shotgun (WGS) entry which is preliminary data.</text>
</comment>
<dbReference type="EMBL" id="LHPG02000001">
    <property type="protein sequence ID" value="PRW61411.1"/>
    <property type="molecule type" value="Genomic_DNA"/>
</dbReference>
<dbReference type="Pfam" id="PF09778">
    <property type="entry name" value="Guanylate_cyc_2"/>
    <property type="match status" value="2"/>
</dbReference>
<dbReference type="GO" id="GO:0003677">
    <property type="term" value="F:DNA binding"/>
    <property type="evidence" value="ECO:0007669"/>
    <property type="project" value="InterPro"/>
</dbReference>
<dbReference type="PANTHER" id="PTHR31400:SF1">
    <property type="entry name" value="PROTEIN GUCD1"/>
    <property type="match status" value="1"/>
</dbReference>
<protein>
    <submittedName>
        <fullName evidence="3">GUCD1-like isoform X1</fullName>
    </submittedName>
</protein>
<feature type="compositionally biased region" description="Basic residues" evidence="1">
    <location>
        <begin position="334"/>
        <end position="343"/>
    </location>
</feature>
<feature type="compositionally biased region" description="Low complexity" evidence="1">
    <location>
        <begin position="126"/>
        <end position="143"/>
    </location>
</feature>
<feature type="compositionally biased region" description="Polar residues" evidence="1">
    <location>
        <begin position="364"/>
        <end position="373"/>
    </location>
</feature>
<sequence length="430" mass="45267">MVLRALGMRHHNMDTLQQLCPTHSIWTIDLAHLLAACGARVQMLTVTIGANQAYSGERFYAEHMPSDSSRVEALFQSAPAAGIPVHQRSLPLATLKALLLRGACLPLVLVDKITLGSAAAAQHSAEGAAQPGSWEAGQQHGAAEAGGGDVAHPGQGTAAAAAAGAAAGAAASPGPAAAAAAAGEGPPLSCPGSPVGYLGHYVVLVSYDARTDEFEYRDPSSDRARLWVPADRLEAARNSLSSPAPGGGGGSGGGGRAPSRRNARVCRVPGCLVQLERGFHWKYRVCRTHAQAHSLVLDETGEPQRFCQQCSKFHKLDDFDGDRHSCRDSLGRHQERRRLKRGRAAPSEQASKRQRSPEEGQQAKPRSQPSSGQPRGRKQEQGTNLAAQAGQAGRKGKPAGQRPRKRRSQQLDRQQAGGRSAGLTCPAQPA</sequence>
<feature type="region of interest" description="Disordered" evidence="1">
    <location>
        <begin position="328"/>
        <end position="430"/>
    </location>
</feature>
<feature type="domain" description="SBP-type" evidence="2">
    <location>
        <begin position="263"/>
        <end position="340"/>
    </location>
</feature>
<feature type="compositionally biased region" description="Basic residues" evidence="1">
    <location>
        <begin position="394"/>
        <end position="408"/>
    </location>
</feature>
<dbReference type="PANTHER" id="PTHR31400">
    <property type="entry name" value="GUANYLYL CYCLASE DOMAIN CONTAINING PROTEIN 1 GUCD1"/>
    <property type="match status" value="1"/>
</dbReference>
<dbReference type="GO" id="GO:0005634">
    <property type="term" value="C:nucleus"/>
    <property type="evidence" value="ECO:0007669"/>
    <property type="project" value="InterPro"/>
</dbReference>
<accession>A0A2P6U515</accession>
<feature type="compositionally biased region" description="Gly residues" evidence="1">
    <location>
        <begin position="245"/>
        <end position="256"/>
    </location>
</feature>
<evidence type="ECO:0000259" key="2">
    <source>
        <dbReference type="PROSITE" id="PS51141"/>
    </source>
</evidence>
<keyword evidence="4" id="KW-1185">Reference proteome</keyword>
<organism evidence="3 4">
    <name type="scientific">Chlorella sorokiniana</name>
    <name type="common">Freshwater green alga</name>
    <dbReference type="NCBI Taxonomy" id="3076"/>
    <lineage>
        <taxon>Eukaryota</taxon>
        <taxon>Viridiplantae</taxon>
        <taxon>Chlorophyta</taxon>
        <taxon>core chlorophytes</taxon>
        <taxon>Trebouxiophyceae</taxon>
        <taxon>Chlorellales</taxon>
        <taxon>Chlorellaceae</taxon>
        <taxon>Chlorella clade</taxon>
        <taxon>Chlorella</taxon>
    </lineage>
</organism>
<evidence type="ECO:0000313" key="4">
    <source>
        <dbReference type="Proteomes" id="UP000239899"/>
    </source>
</evidence>
<evidence type="ECO:0000256" key="1">
    <source>
        <dbReference type="SAM" id="MobiDB-lite"/>
    </source>
</evidence>
<feature type="region of interest" description="Disordered" evidence="1">
    <location>
        <begin position="126"/>
        <end position="155"/>
    </location>
</feature>
<gene>
    <name evidence="3" type="ORF">C2E21_0683</name>
</gene>
<reference evidence="3 4" key="1">
    <citation type="journal article" date="2018" name="Plant J.">
        <title>Genome sequences of Chlorella sorokiniana UTEX 1602 and Micractinium conductrix SAG 241.80: implications to maltose excretion by a green alga.</title>
        <authorList>
            <person name="Arriola M.B."/>
            <person name="Velmurugan N."/>
            <person name="Zhang Y."/>
            <person name="Plunkett M.H."/>
            <person name="Hondzo H."/>
            <person name="Barney B.M."/>
        </authorList>
    </citation>
    <scope>NUCLEOTIDE SEQUENCE [LARGE SCALE GENOMIC DNA]</scope>
    <source>
        <strain evidence="4">UTEX 1602</strain>
    </source>
</reference>
<proteinExistence type="predicted"/>